<keyword evidence="2 13" id="KW-0963">Cytoplasm</keyword>
<dbReference type="PANTHER" id="PTHR11451:SF44">
    <property type="entry name" value="THREONINE--TRNA LIGASE, CHLOROPLASTIC_MITOCHONDRIAL 2"/>
    <property type="match status" value="1"/>
</dbReference>
<keyword evidence="4 13" id="KW-0436">Ligase</keyword>
<dbReference type="RefSeq" id="WP_191392992.1">
    <property type="nucleotide sequence ID" value="NZ_JACSNR010000001.1"/>
</dbReference>
<evidence type="ECO:0000256" key="7">
    <source>
        <dbReference type="ARBA" id="ARBA00022833"/>
    </source>
</evidence>
<dbReference type="CDD" id="cd00860">
    <property type="entry name" value="ThrRS_anticodon"/>
    <property type="match status" value="1"/>
</dbReference>
<evidence type="ECO:0000256" key="3">
    <source>
        <dbReference type="ARBA" id="ARBA00022555"/>
    </source>
</evidence>
<dbReference type="InterPro" id="IPR002314">
    <property type="entry name" value="aa-tRNA-synt_IIb"/>
</dbReference>
<feature type="binding site" evidence="13">
    <location>
        <position position="383"/>
    </location>
    <ligand>
        <name>Zn(2+)</name>
        <dbReference type="ChEBI" id="CHEBI:29105"/>
        <note>catalytic</note>
    </ligand>
</feature>
<dbReference type="SMART" id="SM00863">
    <property type="entry name" value="tRNA_SAD"/>
    <property type="match status" value="1"/>
</dbReference>
<dbReference type="Pfam" id="PF00587">
    <property type="entry name" value="tRNA-synt_2b"/>
    <property type="match status" value="1"/>
</dbReference>
<evidence type="ECO:0000256" key="10">
    <source>
        <dbReference type="ARBA" id="ARBA00022917"/>
    </source>
</evidence>
<dbReference type="InterPro" id="IPR012675">
    <property type="entry name" value="Beta-grasp_dom_sf"/>
</dbReference>
<keyword evidence="5 13" id="KW-0479">Metal-binding</keyword>
<feature type="binding site" evidence="13">
    <location>
        <position position="508"/>
    </location>
    <ligand>
        <name>Zn(2+)</name>
        <dbReference type="ChEBI" id="CHEBI:29105"/>
        <note>catalytic</note>
    </ligand>
</feature>
<evidence type="ECO:0000259" key="14">
    <source>
        <dbReference type="PROSITE" id="PS50862"/>
    </source>
</evidence>
<dbReference type="Gene3D" id="3.30.54.20">
    <property type="match status" value="1"/>
</dbReference>
<dbReference type="GO" id="GO:0004829">
    <property type="term" value="F:threonine-tRNA ligase activity"/>
    <property type="evidence" value="ECO:0007669"/>
    <property type="project" value="UniProtKB-EC"/>
</dbReference>
<dbReference type="InterPro" id="IPR012676">
    <property type="entry name" value="TGS-like"/>
</dbReference>
<gene>
    <name evidence="13 16" type="primary">thrS</name>
    <name evidence="16" type="ORF">H9X81_01810</name>
</gene>
<dbReference type="InterPro" id="IPR047246">
    <property type="entry name" value="ThrRS_anticodon"/>
</dbReference>
<dbReference type="InterPro" id="IPR036621">
    <property type="entry name" value="Anticodon-bd_dom_sf"/>
</dbReference>
<dbReference type="Pfam" id="PF03129">
    <property type="entry name" value="HGTP_anticodon"/>
    <property type="match status" value="1"/>
</dbReference>
<comment type="cofactor">
    <cofactor evidence="13">
        <name>Zn(2+)</name>
        <dbReference type="ChEBI" id="CHEBI:29105"/>
    </cofactor>
    <text evidence="13">Binds 1 zinc ion per subunit.</text>
</comment>
<feature type="domain" description="TGS" evidence="15">
    <location>
        <begin position="1"/>
        <end position="61"/>
    </location>
</feature>
<keyword evidence="17" id="KW-1185">Reference proteome</keyword>
<keyword evidence="3 13" id="KW-0820">tRNA-binding</keyword>
<dbReference type="Gene3D" id="3.30.980.10">
    <property type="entry name" value="Threonyl-trna Synthetase, Chain A, domain 2"/>
    <property type="match status" value="1"/>
</dbReference>
<evidence type="ECO:0000256" key="8">
    <source>
        <dbReference type="ARBA" id="ARBA00022840"/>
    </source>
</evidence>
<dbReference type="SUPFAM" id="SSF52954">
    <property type="entry name" value="Class II aaRS ABD-related"/>
    <property type="match status" value="1"/>
</dbReference>
<dbReference type="HAMAP" id="MF_00184">
    <property type="entry name" value="Thr_tRNA_synth"/>
    <property type="match status" value="1"/>
</dbReference>
<dbReference type="Gene3D" id="3.10.20.30">
    <property type="match status" value="1"/>
</dbReference>
<keyword evidence="7 13" id="KW-0862">Zinc</keyword>
<evidence type="ECO:0000256" key="12">
    <source>
        <dbReference type="ARBA" id="ARBA00049515"/>
    </source>
</evidence>
<comment type="caution">
    <text evidence="13">Lacks conserved residue(s) required for the propagation of feature annotation.</text>
</comment>
<dbReference type="PRINTS" id="PR01047">
    <property type="entry name" value="TRNASYNTHTHR"/>
</dbReference>
<dbReference type="NCBIfam" id="TIGR00418">
    <property type="entry name" value="thrS"/>
    <property type="match status" value="1"/>
</dbReference>
<reference evidence="16 17" key="1">
    <citation type="journal article" date="2021" name="Sci. Rep.">
        <title>The distribution of antibiotic resistance genes in chicken gut microbiota commensals.</title>
        <authorList>
            <person name="Juricova H."/>
            <person name="Matiasovicova J."/>
            <person name="Kubasova T."/>
            <person name="Cejkova D."/>
            <person name="Rychlik I."/>
        </authorList>
    </citation>
    <scope>NUCLEOTIDE SEQUENCE [LARGE SCALE GENOMIC DNA]</scope>
    <source>
        <strain evidence="16 17">An564</strain>
    </source>
</reference>
<comment type="subunit">
    <text evidence="13">Homodimer.</text>
</comment>
<dbReference type="CDD" id="cd01667">
    <property type="entry name" value="TGS_ThrRS"/>
    <property type="match status" value="1"/>
</dbReference>
<evidence type="ECO:0000313" key="16">
    <source>
        <dbReference type="EMBL" id="MBM6922431.1"/>
    </source>
</evidence>
<proteinExistence type="inferred from homology"/>
<protein>
    <recommendedName>
        <fullName evidence="13">Threonine--tRNA ligase</fullName>
        <ecNumber evidence="13">6.1.1.3</ecNumber>
    </recommendedName>
    <alternativeName>
        <fullName evidence="13">Threonyl-tRNA synthetase</fullName>
        <shortName evidence="13">ThrRS</shortName>
    </alternativeName>
</protein>
<evidence type="ECO:0000256" key="5">
    <source>
        <dbReference type="ARBA" id="ARBA00022723"/>
    </source>
</evidence>
<evidence type="ECO:0000256" key="2">
    <source>
        <dbReference type="ARBA" id="ARBA00022490"/>
    </source>
</evidence>
<dbReference type="SUPFAM" id="SSF81271">
    <property type="entry name" value="TGS-like"/>
    <property type="match status" value="1"/>
</dbReference>
<keyword evidence="9 13" id="KW-0694">RNA-binding</keyword>
<dbReference type="InterPro" id="IPR004095">
    <property type="entry name" value="TGS"/>
</dbReference>
<dbReference type="InterPro" id="IPR033728">
    <property type="entry name" value="ThrRS_core"/>
</dbReference>
<dbReference type="Pfam" id="PF02824">
    <property type="entry name" value="TGS"/>
    <property type="match status" value="1"/>
</dbReference>
<dbReference type="InterPro" id="IPR012947">
    <property type="entry name" value="tRNA_SAD"/>
</dbReference>
<feature type="binding site" evidence="13">
    <location>
        <position position="332"/>
    </location>
    <ligand>
        <name>Zn(2+)</name>
        <dbReference type="ChEBI" id="CHEBI:29105"/>
        <note>catalytic</note>
    </ligand>
</feature>
<dbReference type="CDD" id="cd00771">
    <property type="entry name" value="ThrRS_core"/>
    <property type="match status" value="1"/>
</dbReference>
<dbReference type="PROSITE" id="PS50862">
    <property type="entry name" value="AA_TRNA_LIGASE_II"/>
    <property type="match status" value="1"/>
</dbReference>
<dbReference type="EC" id="6.1.1.3" evidence="13"/>
<sequence length="638" mass="72286">MIHVTLKDGSVKEFENGISVMEIVKGLGAGLYKAACACKVNGELCDLRTVLNEDCALEVLTFDSEEGRRAFNHTASHILAQAVKRLYPGAKLAIGPAIADGFYYDIDVEPAFGPEELEKIEAEMHKIVKEAYDIERFELDRAGADALMADEPYKLELIAEHSANGEPVSFYKQGEFTDLCAGPHLPDTGRVKAVKLIQTTGAYWRGDAQNKMLCRVYGVAFPKQSELDAHLKMLEEAKKRDHRKLGKELELFDIFDEGPGFPAFLPNGMVVRNELEKFWREIHQKAGYVEVRTPQIMSRTLWENSGHWDHYKDNMYTTIIDDMDYCIKPMNCPGGILVYKRKPHSYRDLPIRMGELGIVHRHELSGALHGLMRVRCFTQDDAHIFCTPDQLMDEIFGVINLIDSVYKVFGFEYDLELSTRPEDSMGSDEDWEAATNALRQALDSLDRPYKINEGDGAFYGPKIDFHLHDCIGRTWQCGTIQVDFQMPERFDITYMGADGEKHRPIMLHRVAFGSIERFIGILIEQFAGAFPLWLAPVQVEVIPVSERHLEYAAKVRDQMRAAGLRCELDTRNEKMGYKIREAQMMKIPYMLVVGDKEIENNTVAVRSRAGGDLGVMEPDAFLAKAKEEIDTKALESVF</sequence>
<dbReference type="InterPro" id="IPR018163">
    <property type="entry name" value="Thr/Ala-tRNA-synth_IIc_edit"/>
</dbReference>
<evidence type="ECO:0000256" key="1">
    <source>
        <dbReference type="ARBA" id="ARBA00008226"/>
    </source>
</evidence>
<evidence type="ECO:0000313" key="17">
    <source>
        <dbReference type="Proteomes" id="UP000724149"/>
    </source>
</evidence>
<evidence type="ECO:0000256" key="13">
    <source>
        <dbReference type="HAMAP-Rule" id="MF_00184"/>
    </source>
</evidence>
<keyword evidence="8 13" id="KW-0067">ATP-binding</keyword>
<evidence type="ECO:0000256" key="9">
    <source>
        <dbReference type="ARBA" id="ARBA00022884"/>
    </source>
</evidence>
<dbReference type="InterPro" id="IPR004154">
    <property type="entry name" value="Anticodon-bd"/>
</dbReference>
<dbReference type="Pfam" id="PF07973">
    <property type="entry name" value="tRNA_SAD"/>
    <property type="match status" value="1"/>
</dbReference>
<dbReference type="Proteomes" id="UP000724149">
    <property type="component" value="Unassembled WGS sequence"/>
</dbReference>
<evidence type="ECO:0000256" key="11">
    <source>
        <dbReference type="ARBA" id="ARBA00023146"/>
    </source>
</evidence>
<dbReference type="SUPFAM" id="SSF55186">
    <property type="entry name" value="ThrRS/AlaRS common domain"/>
    <property type="match status" value="1"/>
</dbReference>
<organism evidence="16 17">
    <name type="scientific">Hydrogenoanaerobacterium saccharovorans</name>
    <dbReference type="NCBI Taxonomy" id="474960"/>
    <lineage>
        <taxon>Bacteria</taxon>
        <taxon>Bacillati</taxon>
        <taxon>Bacillota</taxon>
        <taxon>Clostridia</taxon>
        <taxon>Eubacteriales</taxon>
        <taxon>Oscillospiraceae</taxon>
        <taxon>Hydrogenoanaerobacterium</taxon>
    </lineage>
</organism>
<comment type="similarity">
    <text evidence="1 13">Belongs to the class-II aminoacyl-tRNA synthetase family.</text>
</comment>
<keyword evidence="6 13" id="KW-0547">Nucleotide-binding</keyword>
<dbReference type="PROSITE" id="PS51880">
    <property type="entry name" value="TGS"/>
    <property type="match status" value="1"/>
</dbReference>
<evidence type="ECO:0000256" key="6">
    <source>
        <dbReference type="ARBA" id="ARBA00022741"/>
    </source>
</evidence>
<dbReference type="EMBL" id="JACSNR010000001">
    <property type="protein sequence ID" value="MBM6922431.1"/>
    <property type="molecule type" value="Genomic_DNA"/>
</dbReference>
<keyword evidence="10 13" id="KW-0648">Protein biosynthesis</keyword>
<dbReference type="InterPro" id="IPR006195">
    <property type="entry name" value="aa-tRNA-synth_II"/>
</dbReference>
<evidence type="ECO:0000256" key="4">
    <source>
        <dbReference type="ARBA" id="ARBA00022598"/>
    </source>
</evidence>
<dbReference type="PANTHER" id="PTHR11451">
    <property type="entry name" value="THREONINE-TRNA LIGASE"/>
    <property type="match status" value="1"/>
</dbReference>
<name>A0ABS2GJY2_9FIRM</name>
<feature type="domain" description="Aminoacyl-transfer RNA synthetases class-II family profile" evidence="14">
    <location>
        <begin position="266"/>
        <end position="531"/>
    </location>
</feature>
<comment type="subcellular location">
    <subcellularLocation>
        <location evidence="13">Cytoplasm</location>
    </subcellularLocation>
</comment>
<dbReference type="Gene3D" id="3.30.930.10">
    <property type="entry name" value="Bira Bifunctional Protein, Domain 2"/>
    <property type="match status" value="1"/>
</dbReference>
<dbReference type="InterPro" id="IPR045864">
    <property type="entry name" value="aa-tRNA-synth_II/BPL/LPL"/>
</dbReference>
<keyword evidence="11 13" id="KW-0030">Aminoacyl-tRNA synthetase</keyword>
<evidence type="ECO:0000259" key="15">
    <source>
        <dbReference type="PROSITE" id="PS51880"/>
    </source>
</evidence>
<comment type="caution">
    <text evidence="16">The sequence shown here is derived from an EMBL/GenBank/DDBJ whole genome shotgun (WGS) entry which is preliminary data.</text>
</comment>
<accession>A0ABS2GJY2</accession>
<dbReference type="InterPro" id="IPR002320">
    <property type="entry name" value="Thr-tRNA-ligase_IIa"/>
</dbReference>
<dbReference type="Gene3D" id="3.40.50.800">
    <property type="entry name" value="Anticodon-binding domain"/>
    <property type="match status" value="1"/>
</dbReference>
<comment type="catalytic activity">
    <reaction evidence="12 13">
        <text>tRNA(Thr) + L-threonine + ATP = L-threonyl-tRNA(Thr) + AMP + diphosphate + H(+)</text>
        <dbReference type="Rhea" id="RHEA:24624"/>
        <dbReference type="Rhea" id="RHEA-COMP:9670"/>
        <dbReference type="Rhea" id="RHEA-COMP:9704"/>
        <dbReference type="ChEBI" id="CHEBI:15378"/>
        <dbReference type="ChEBI" id="CHEBI:30616"/>
        <dbReference type="ChEBI" id="CHEBI:33019"/>
        <dbReference type="ChEBI" id="CHEBI:57926"/>
        <dbReference type="ChEBI" id="CHEBI:78442"/>
        <dbReference type="ChEBI" id="CHEBI:78534"/>
        <dbReference type="ChEBI" id="CHEBI:456215"/>
        <dbReference type="EC" id="6.1.1.3"/>
    </reaction>
</comment>
<dbReference type="SUPFAM" id="SSF55681">
    <property type="entry name" value="Class II aaRS and biotin synthetases"/>
    <property type="match status" value="1"/>
</dbReference>